<evidence type="ECO:0000256" key="1">
    <source>
        <dbReference type="SAM" id="MobiDB-lite"/>
    </source>
</evidence>
<sequence length="66" mass="7284">MEEGGVNNSGENEDTMEGAGIHNAENTMEEGRVNNSGENEESMEEAGIMVQKVYFKWLPSLHLKAI</sequence>
<organism evidence="2 3">
    <name type="scientific">Trichonephila clavata</name>
    <name type="common">Joro spider</name>
    <name type="synonym">Nephila clavata</name>
    <dbReference type="NCBI Taxonomy" id="2740835"/>
    <lineage>
        <taxon>Eukaryota</taxon>
        <taxon>Metazoa</taxon>
        <taxon>Ecdysozoa</taxon>
        <taxon>Arthropoda</taxon>
        <taxon>Chelicerata</taxon>
        <taxon>Arachnida</taxon>
        <taxon>Araneae</taxon>
        <taxon>Araneomorphae</taxon>
        <taxon>Entelegynae</taxon>
        <taxon>Araneoidea</taxon>
        <taxon>Nephilidae</taxon>
        <taxon>Trichonephila</taxon>
    </lineage>
</organism>
<evidence type="ECO:0000313" key="3">
    <source>
        <dbReference type="Proteomes" id="UP000887116"/>
    </source>
</evidence>
<protein>
    <submittedName>
        <fullName evidence="2">Uncharacterized protein</fullName>
    </submittedName>
</protein>
<name>A0A8X6F780_TRICU</name>
<keyword evidence="3" id="KW-1185">Reference proteome</keyword>
<comment type="caution">
    <text evidence="2">The sequence shown here is derived from an EMBL/GenBank/DDBJ whole genome shotgun (WGS) entry which is preliminary data.</text>
</comment>
<feature type="compositionally biased region" description="Low complexity" evidence="1">
    <location>
        <begin position="1"/>
        <end position="10"/>
    </location>
</feature>
<proteinExistence type="predicted"/>
<gene>
    <name evidence="2" type="ORF">TNCT_593881</name>
</gene>
<dbReference type="EMBL" id="BMAO01031157">
    <property type="protein sequence ID" value="GFQ72833.1"/>
    <property type="molecule type" value="Genomic_DNA"/>
</dbReference>
<feature type="region of interest" description="Disordered" evidence="1">
    <location>
        <begin position="1"/>
        <end position="44"/>
    </location>
</feature>
<reference evidence="2" key="1">
    <citation type="submission" date="2020-07" db="EMBL/GenBank/DDBJ databases">
        <title>Multicomponent nature underlies the extraordinary mechanical properties of spider dragline silk.</title>
        <authorList>
            <person name="Kono N."/>
            <person name="Nakamura H."/>
            <person name="Mori M."/>
            <person name="Yoshida Y."/>
            <person name="Ohtoshi R."/>
            <person name="Malay A.D."/>
            <person name="Moran D.A.P."/>
            <person name="Tomita M."/>
            <person name="Numata K."/>
            <person name="Arakawa K."/>
        </authorList>
    </citation>
    <scope>NUCLEOTIDE SEQUENCE</scope>
</reference>
<dbReference type="Proteomes" id="UP000887116">
    <property type="component" value="Unassembled WGS sequence"/>
</dbReference>
<evidence type="ECO:0000313" key="2">
    <source>
        <dbReference type="EMBL" id="GFQ72833.1"/>
    </source>
</evidence>
<accession>A0A8X6F780</accession>
<dbReference type="AlphaFoldDB" id="A0A8X6F780"/>